<dbReference type="FunFam" id="3.30.70.270:FF:000001">
    <property type="entry name" value="Diguanylate cyclase domain protein"/>
    <property type="match status" value="1"/>
</dbReference>
<dbReference type="GO" id="GO:0043709">
    <property type="term" value="P:cell adhesion involved in single-species biofilm formation"/>
    <property type="evidence" value="ECO:0007669"/>
    <property type="project" value="TreeGrafter"/>
</dbReference>
<dbReference type="InterPro" id="IPR043128">
    <property type="entry name" value="Rev_trsase/Diguanyl_cyclase"/>
</dbReference>
<dbReference type="GO" id="GO:1902201">
    <property type="term" value="P:negative regulation of bacterial-type flagellum-dependent cell motility"/>
    <property type="evidence" value="ECO:0007669"/>
    <property type="project" value="TreeGrafter"/>
</dbReference>
<dbReference type="EC" id="2.7.7.65" evidence="1"/>
<evidence type="ECO:0000256" key="3">
    <source>
        <dbReference type="SAM" id="MobiDB-lite"/>
    </source>
</evidence>
<dbReference type="InterPro" id="IPR029787">
    <property type="entry name" value="Nucleotide_cyclase"/>
</dbReference>
<dbReference type="PANTHER" id="PTHR45138:SF9">
    <property type="entry name" value="DIGUANYLATE CYCLASE DGCM-RELATED"/>
    <property type="match status" value="1"/>
</dbReference>
<reference evidence="5" key="1">
    <citation type="submission" date="2016-12" db="EMBL/GenBank/DDBJ databases">
        <title>Draft genome sequence of Roseomonas mucosa strain AU37, isolated from a peripheral intravenous catheter.</title>
        <authorList>
            <person name="Choudhury M.A."/>
            <person name="Sidjabat H.E."/>
            <person name="Wailan A.M."/>
            <person name="Zhang L."/>
            <person name="Marsh N.M."/>
            <person name="Rickard C.M."/>
            <person name="Davies M."/>
            <person name="Mcmillan D.J."/>
        </authorList>
    </citation>
    <scope>NUCLEOTIDE SEQUENCE [LARGE SCALE GENOMIC DNA]</scope>
    <source>
        <strain evidence="5">AU37</strain>
    </source>
</reference>
<dbReference type="EMBL" id="LLWF02000024">
    <property type="protein sequence ID" value="ONH83441.1"/>
    <property type="molecule type" value="Genomic_DNA"/>
</dbReference>
<dbReference type="NCBIfam" id="TIGR00254">
    <property type="entry name" value="GGDEF"/>
    <property type="match status" value="1"/>
</dbReference>
<evidence type="ECO:0000313" key="5">
    <source>
        <dbReference type="EMBL" id="ONH83441.1"/>
    </source>
</evidence>
<evidence type="ECO:0000256" key="2">
    <source>
        <dbReference type="ARBA" id="ARBA00034247"/>
    </source>
</evidence>
<dbReference type="STRING" id="207340.APZ41_009350"/>
<proteinExistence type="predicted"/>
<dbReference type="RefSeq" id="WP_058389208.1">
    <property type="nucleotide sequence ID" value="NZ_CP034924.1"/>
</dbReference>
<accession>A0A1S8D5A4</accession>
<dbReference type="InterPro" id="IPR050469">
    <property type="entry name" value="Diguanylate_Cyclase"/>
</dbReference>
<keyword evidence="6" id="KW-1185">Reference proteome</keyword>
<comment type="catalytic activity">
    <reaction evidence="2">
        <text>2 GTP = 3',3'-c-di-GMP + 2 diphosphate</text>
        <dbReference type="Rhea" id="RHEA:24898"/>
        <dbReference type="ChEBI" id="CHEBI:33019"/>
        <dbReference type="ChEBI" id="CHEBI:37565"/>
        <dbReference type="ChEBI" id="CHEBI:58805"/>
        <dbReference type="EC" id="2.7.7.65"/>
    </reaction>
</comment>
<dbReference type="Pfam" id="PF00990">
    <property type="entry name" value="GGDEF"/>
    <property type="match status" value="1"/>
</dbReference>
<feature type="region of interest" description="Disordered" evidence="3">
    <location>
        <begin position="1"/>
        <end position="22"/>
    </location>
</feature>
<dbReference type="InterPro" id="IPR000160">
    <property type="entry name" value="GGDEF_dom"/>
</dbReference>
<dbReference type="SUPFAM" id="SSF55073">
    <property type="entry name" value="Nucleotide cyclase"/>
    <property type="match status" value="1"/>
</dbReference>
<dbReference type="GO" id="GO:0052621">
    <property type="term" value="F:diguanylate cyclase activity"/>
    <property type="evidence" value="ECO:0007669"/>
    <property type="project" value="UniProtKB-EC"/>
</dbReference>
<organism evidence="5 6">
    <name type="scientific">Roseomonas mucosa</name>
    <dbReference type="NCBI Taxonomy" id="207340"/>
    <lineage>
        <taxon>Bacteria</taxon>
        <taxon>Pseudomonadati</taxon>
        <taxon>Pseudomonadota</taxon>
        <taxon>Alphaproteobacteria</taxon>
        <taxon>Acetobacterales</taxon>
        <taxon>Roseomonadaceae</taxon>
        <taxon>Roseomonas</taxon>
    </lineage>
</organism>
<dbReference type="Gene3D" id="3.30.70.270">
    <property type="match status" value="1"/>
</dbReference>
<feature type="compositionally biased region" description="Polar residues" evidence="3">
    <location>
        <begin position="7"/>
        <end position="16"/>
    </location>
</feature>
<comment type="caution">
    <text evidence="5">The sequence shown here is derived from an EMBL/GenBank/DDBJ whole genome shotgun (WGS) entry which is preliminary data.</text>
</comment>
<dbReference type="GO" id="GO:0005886">
    <property type="term" value="C:plasma membrane"/>
    <property type="evidence" value="ECO:0007669"/>
    <property type="project" value="TreeGrafter"/>
</dbReference>
<protein>
    <recommendedName>
        <fullName evidence="1">diguanylate cyclase</fullName>
        <ecNumber evidence="1">2.7.7.65</ecNumber>
    </recommendedName>
</protein>
<dbReference type="Pfam" id="PF12860">
    <property type="entry name" value="PAS_7"/>
    <property type="match status" value="1"/>
</dbReference>
<dbReference type="PROSITE" id="PS50887">
    <property type="entry name" value="GGDEF"/>
    <property type="match status" value="1"/>
</dbReference>
<sequence length="355" mass="37838">MPVATPERTTPLQITTDPEIAPSGPRLVERLNGGPAGNGWSGHNFSLETIPLLREALMLLPQPLMVTDPEMRLALTNHAWQDTFPVAAADMLPLAPVQPIIERIAATGEYGPGSSMRHAAFRKEAIRSGHRFQLERQRPGGVHLLVAGCPMPGGGYLTLLTDISAQRQSPDALALRKELEALRTANRELDRLAATDPLLGIANRRGLIRFAMAEAARLGREGGSCALMLLDLDHFKAINDRHGHAGGDLVLKAVAATLRGALQEGDHLARHGGEELVALAPGAGAAQGHEIAERLRAALAHTPVVLPTATLGVTVSVGVTVWQAGEGFEEALMRADQGLYLAKRAGRNRVVYVPA</sequence>
<evidence type="ECO:0000256" key="1">
    <source>
        <dbReference type="ARBA" id="ARBA00012528"/>
    </source>
</evidence>
<evidence type="ECO:0000259" key="4">
    <source>
        <dbReference type="PROSITE" id="PS50887"/>
    </source>
</evidence>
<dbReference type="CDD" id="cd01949">
    <property type="entry name" value="GGDEF"/>
    <property type="match status" value="1"/>
</dbReference>
<dbReference type="Proteomes" id="UP000054844">
    <property type="component" value="Unassembled WGS sequence"/>
</dbReference>
<dbReference type="SMART" id="SM00267">
    <property type="entry name" value="GGDEF"/>
    <property type="match status" value="1"/>
</dbReference>
<gene>
    <name evidence="5" type="ORF">APZ41_009350</name>
</gene>
<evidence type="ECO:0000313" key="6">
    <source>
        <dbReference type="Proteomes" id="UP000054844"/>
    </source>
</evidence>
<name>A0A1S8D5A4_9PROT</name>
<feature type="domain" description="GGDEF" evidence="4">
    <location>
        <begin position="223"/>
        <end position="355"/>
    </location>
</feature>
<dbReference type="PANTHER" id="PTHR45138">
    <property type="entry name" value="REGULATORY COMPONENTS OF SENSORY TRANSDUCTION SYSTEM"/>
    <property type="match status" value="1"/>
</dbReference>
<dbReference type="AlphaFoldDB" id="A0A1S8D5A4"/>